<evidence type="ECO:0000256" key="1">
    <source>
        <dbReference type="SAM" id="Coils"/>
    </source>
</evidence>
<proteinExistence type="predicted"/>
<dbReference type="InterPro" id="IPR019080">
    <property type="entry name" value="YqaJ_viral_recombinase"/>
</dbReference>
<feature type="compositionally biased region" description="Polar residues" evidence="2">
    <location>
        <begin position="380"/>
        <end position="397"/>
    </location>
</feature>
<dbReference type="InterPro" id="IPR011335">
    <property type="entry name" value="Restrct_endonuc-II-like"/>
</dbReference>
<keyword evidence="4" id="KW-0378">Hydrolase</keyword>
<accession>A0A1G8RV92</accession>
<keyword evidence="5" id="KW-1185">Reference proteome</keyword>
<dbReference type="STRING" id="89065.SAMN05216605_12369"/>
<keyword evidence="4" id="KW-0255">Endonuclease</keyword>
<dbReference type="Proteomes" id="UP000182894">
    <property type="component" value="Unassembled WGS sequence"/>
</dbReference>
<sequence length="425" mass="47410">MQVPLRRGGSVACQKARPVLPVSPSLPNAGTSLRFVFLGRSYSRPSVLDVTEGYVVHALTNEFHWRRYASLLIRTSTDILSARSAFVEYPMTMRIITGPATQQNTAAWLAWRANGIGASEAPAIMGTSKFRTAYELFRLRRGIGPPPPPNPFLDRIRARGHLLEPIARRAYERHTGTTVTPIIAESSIYPFIRASFDGYNAFDAIPVEIKCPGDTAHALAMKGIVPPEYVDQVQQQIFVAEAQFAHYYSFDGEKGVLLKVPRNQKRIDQILRGDHEFWHRLQTGKWASDEWVAAATAWQSAHRELQEALAREEQARNVLLTQMPLGRKRHEGNGVSVLLSQRKGQVDWRKLLADKGIKISEDQIDRYRKPATENAIVRDTQGNSNIPSANVPGSSATPPALHPGTKSSKPFDSMVDVDLKIDLIF</sequence>
<name>A0A1G8RV92_9PSED</name>
<protein>
    <submittedName>
        <fullName evidence="4">Putative phage-type endonuclease</fullName>
    </submittedName>
</protein>
<keyword evidence="1" id="KW-0175">Coiled coil</keyword>
<evidence type="ECO:0000259" key="3">
    <source>
        <dbReference type="Pfam" id="PF09588"/>
    </source>
</evidence>
<dbReference type="GO" id="GO:0004519">
    <property type="term" value="F:endonuclease activity"/>
    <property type="evidence" value="ECO:0007669"/>
    <property type="project" value="UniProtKB-KW"/>
</dbReference>
<dbReference type="InterPro" id="IPR011604">
    <property type="entry name" value="PDDEXK-like_dom_sf"/>
</dbReference>
<dbReference type="InterPro" id="IPR017482">
    <property type="entry name" value="Lambda-type_endonuclease"/>
</dbReference>
<reference evidence="5" key="1">
    <citation type="submission" date="2016-10" db="EMBL/GenBank/DDBJ databases">
        <authorList>
            <person name="Varghese N."/>
            <person name="Submissions S."/>
        </authorList>
    </citation>
    <scope>NUCLEOTIDE SEQUENCE [LARGE SCALE GENOMIC DNA]</scope>
    <source>
        <strain evidence="5">ATCC 700689</strain>
    </source>
</reference>
<dbReference type="Gene3D" id="3.90.320.10">
    <property type="match status" value="1"/>
</dbReference>
<evidence type="ECO:0000313" key="5">
    <source>
        <dbReference type="Proteomes" id="UP000182894"/>
    </source>
</evidence>
<evidence type="ECO:0000313" key="4">
    <source>
        <dbReference type="EMBL" id="SDJ20921.1"/>
    </source>
</evidence>
<dbReference type="EMBL" id="FNCO01000023">
    <property type="protein sequence ID" value="SDJ20921.1"/>
    <property type="molecule type" value="Genomic_DNA"/>
</dbReference>
<feature type="coiled-coil region" evidence="1">
    <location>
        <begin position="295"/>
        <end position="322"/>
    </location>
</feature>
<organism evidence="4 5">
    <name type="scientific">Pseudomonas abietaniphila</name>
    <dbReference type="NCBI Taxonomy" id="89065"/>
    <lineage>
        <taxon>Bacteria</taxon>
        <taxon>Pseudomonadati</taxon>
        <taxon>Pseudomonadota</taxon>
        <taxon>Gammaproteobacteria</taxon>
        <taxon>Pseudomonadales</taxon>
        <taxon>Pseudomonadaceae</taxon>
        <taxon>Pseudomonas</taxon>
    </lineage>
</organism>
<evidence type="ECO:0000256" key="2">
    <source>
        <dbReference type="SAM" id="MobiDB-lite"/>
    </source>
</evidence>
<feature type="region of interest" description="Disordered" evidence="2">
    <location>
        <begin position="374"/>
        <end position="412"/>
    </location>
</feature>
<dbReference type="Pfam" id="PF09588">
    <property type="entry name" value="YqaJ"/>
    <property type="match status" value="1"/>
</dbReference>
<dbReference type="AlphaFoldDB" id="A0A1G8RV92"/>
<gene>
    <name evidence="4" type="ORF">SAMN05216605_12369</name>
</gene>
<keyword evidence="4" id="KW-0540">Nuclease</keyword>
<feature type="domain" description="YqaJ viral recombinase" evidence="3">
    <location>
        <begin position="108"/>
        <end position="242"/>
    </location>
</feature>
<dbReference type="NCBIfam" id="TIGR03033">
    <property type="entry name" value="phage_rel_nuc"/>
    <property type="match status" value="1"/>
</dbReference>
<dbReference type="SUPFAM" id="SSF52980">
    <property type="entry name" value="Restriction endonuclease-like"/>
    <property type="match status" value="1"/>
</dbReference>